<evidence type="ECO:0000256" key="7">
    <source>
        <dbReference type="PROSITE-ProRule" id="PRU00221"/>
    </source>
</evidence>
<evidence type="ECO:0000256" key="8">
    <source>
        <dbReference type="SAM" id="Coils"/>
    </source>
</evidence>
<keyword evidence="5" id="KW-0969">Cilium</keyword>
<comment type="subcellular location">
    <subcellularLocation>
        <location evidence="1">Cell projection</location>
        <location evidence="1">Cilium</location>
    </subcellularLocation>
</comment>
<evidence type="ECO:0000259" key="12">
    <source>
        <dbReference type="Pfam" id="PF24760"/>
    </source>
</evidence>
<dbReference type="InterPro" id="IPR056156">
    <property type="entry name" value="TPR_IF140_C"/>
</dbReference>
<dbReference type="Pfam" id="PF23383">
    <property type="entry name" value="Beta-prop_IFT140_1st"/>
    <property type="match status" value="2"/>
</dbReference>
<evidence type="ECO:0000256" key="5">
    <source>
        <dbReference type="ARBA" id="ARBA00023069"/>
    </source>
</evidence>
<evidence type="ECO:0000259" key="11">
    <source>
        <dbReference type="Pfam" id="PF23385"/>
    </source>
</evidence>
<dbReference type="Pfam" id="PF24762">
    <property type="entry name" value="TPR_IF140-IFT172"/>
    <property type="match status" value="1"/>
</dbReference>
<dbReference type="SMART" id="SM00320">
    <property type="entry name" value="WD40"/>
    <property type="match status" value="5"/>
</dbReference>
<evidence type="ECO:0000313" key="14">
    <source>
        <dbReference type="EMBL" id="CAH0373708.1"/>
    </source>
</evidence>
<dbReference type="PANTHER" id="PTHR15722">
    <property type="entry name" value="IFT140/172-RELATED"/>
    <property type="match status" value="1"/>
</dbReference>
<feature type="repeat" description="WD" evidence="7">
    <location>
        <begin position="60"/>
        <end position="93"/>
    </location>
</feature>
<evidence type="ECO:0000256" key="4">
    <source>
        <dbReference type="ARBA" id="ARBA00022803"/>
    </source>
</evidence>
<proteinExistence type="predicted"/>
<dbReference type="PROSITE" id="PS50294">
    <property type="entry name" value="WD_REPEATS_REGION"/>
    <property type="match status" value="1"/>
</dbReference>
<evidence type="ECO:0000256" key="3">
    <source>
        <dbReference type="ARBA" id="ARBA00022737"/>
    </source>
</evidence>
<feature type="domain" description="IF140/IFT172/WDR19 TPR" evidence="13">
    <location>
        <begin position="842"/>
        <end position="1362"/>
    </location>
</feature>
<feature type="domain" description="IFT140 second beta-propeller" evidence="11">
    <location>
        <begin position="660"/>
        <end position="778"/>
    </location>
</feature>
<feature type="domain" description="IFT140 first beta-propeller" evidence="10">
    <location>
        <begin position="184"/>
        <end position="390"/>
    </location>
</feature>
<dbReference type="PROSITE" id="PS00678">
    <property type="entry name" value="WD_REPEATS_1"/>
    <property type="match status" value="1"/>
</dbReference>
<dbReference type="InterPro" id="IPR036322">
    <property type="entry name" value="WD40_repeat_dom_sf"/>
</dbReference>
<keyword evidence="3" id="KW-0677">Repeat</keyword>
<evidence type="ECO:0000256" key="9">
    <source>
        <dbReference type="SAM" id="SignalP"/>
    </source>
</evidence>
<feature type="coiled-coil region" evidence="8">
    <location>
        <begin position="1387"/>
        <end position="1417"/>
    </location>
</feature>
<evidence type="ECO:0000259" key="13">
    <source>
        <dbReference type="Pfam" id="PF24762"/>
    </source>
</evidence>
<feature type="domain" description="IFT140 first beta-propeller" evidence="10">
    <location>
        <begin position="21"/>
        <end position="167"/>
    </location>
</feature>
<dbReference type="InterPro" id="IPR011990">
    <property type="entry name" value="TPR-like_helical_dom_sf"/>
</dbReference>
<dbReference type="Gene3D" id="2.130.10.10">
    <property type="entry name" value="YVTN repeat-like/Quinoprotein amine dehydrogenase"/>
    <property type="match status" value="2"/>
</dbReference>
<evidence type="ECO:0000259" key="10">
    <source>
        <dbReference type="Pfam" id="PF23383"/>
    </source>
</evidence>
<dbReference type="GO" id="GO:0005930">
    <property type="term" value="C:axoneme"/>
    <property type="evidence" value="ECO:0007669"/>
    <property type="project" value="TreeGrafter"/>
</dbReference>
<dbReference type="GO" id="GO:0036064">
    <property type="term" value="C:ciliary basal body"/>
    <property type="evidence" value="ECO:0007669"/>
    <property type="project" value="TreeGrafter"/>
</dbReference>
<dbReference type="SUPFAM" id="SSF48452">
    <property type="entry name" value="TPR-like"/>
    <property type="match status" value="1"/>
</dbReference>
<keyword evidence="4" id="KW-0802">TPR repeat</keyword>
<dbReference type="OrthoDB" id="10258787at2759"/>
<dbReference type="GO" id="GO:0030991">
    <property type="term" value="C:intraciliary transport particle A"/>
    <property type="evidence" value="ECO:0007669"/>
    <property type="project" value="TreeGrafter"/>
</dbReference>
<dbReference type="InterPro" id="IPR001680">
    <property type="entry name" value="WD40_rpt"/>
</dbReference>
<dbReference type="SUPFAM" id="SSF50978">
    <property type="entry name" value="WD40 repeat-like"/>
    <property type="match status" value="2"/>
</dbReference>
<dbReference type="InterPro" id="IPR015943">
    <property type="entry name" value="WD40/YVTN_repeat-like_dom_sf"/>
</dbReference>
<keyword evidence="9" id="KW-0732">Signal</keyword>
<feature type="signal peptide" evidence="9">
    <location>
        <begin position="1"/>
        <end position="20"/>
    </location>
</feature>
<sequence>MSLFLDFPCLLSGCSKVISAAWCVVEPICAFSTNDHCISFYLEEGVSLERCRILRKSDATAIAWHPTAKVIAAGWGDGSISVWDLSPLSSSEVSPRDLADTLSSTCIFTDSSGQAPIRTVMWNPSATRLVSANNSGAILIWKADNRGGLSLFKGISIGSGVTCAVFTPLSLGLVQTDALAQGLSSSLFLGTRRGSVHYIDDLGRVSEVQTLGAYIDHMLFFEKKSRLVVLTRTFILAQLEIRSDCKVVPIMKMKVSVAGGSPERGIKHVCWAGPGIIAAATGEALIRLWNLLSDETYIVTLSSVGLGLDSRVSSVAFNPLQRFLAAGTEDGSIAMWRFVGKYQHMCCDNGKNTGTTANDWEAMPSSTACGGNSSIDLLAWGPGQGLLVAAAPNGQASLLSETVLHRLLCCDVGAIQLSTDSVRLERQSGASALLAADISIRGLAVSSRHERHGVLVWNGQKAQVFEWSYDMGDNKPLPIAKFSSTARAMALRDETIYRASNNVVELCNLNGIVRQKMTFSEGEGSPTHLDVNGQFLAVATDTGLIKLFKVTRREPKQLGSPGHFNLWAHAQNLVPSISISTESQRIHCKTSQGHQATQTQEKSKGNAIRSIRCNSDGTRVSIIADHVYGKSVRIREPDSRLHVYDSERDIVDSYDFFELQHFPTSHFWDPLEPKLLTCETRQARKVPIVLGDYGVNKLSQPHLLAQSMVSGSLEPTESRHGIASDLTQNVRGNSSSGVQVMTLFVTAEYGMLLQDAFPLEPPLEALLGVQVPQLFFTRCSTRGTKTDFDGSLGNSDDGDNDTSNLRCVALCSRVMRDFVGLDDADNKTRSALLDFSFHLTIGNMDEAHRAVRCIESPAVWENMAHMCVQTKRLDVAEVCLGHMGHARGAAAVRIAKAEIAELEARVASVAVQLGLRNDAARLYRECRRFDLLNELYQAAGEWELALDLASYSDRIHLRSTHHRYALHLEALGSYDNAARHFELANTHRREVPRMLVTRGEQAALERYIMRAKDTELMRWWAGYCESLGHIDSAQHCYESVGDYYSLVRVACFSNQTNHAVEIIGQSFSAAGAYHLARHFEGCGDINKAIHYFAKSGCYNHAIRLARQYQLDVNLLQFSIEACPSLQVDCALYFERKGEFEKAVHLYQKGGELAKALDLCFKVGSAGRTEMFEVLSTISRELDNSAPPNVVARCAEFFVEHGQYEQAVRLYIRGGKYKQAIMLCCEHHVTITEELADAMTPPKIEKYRDHDDSSGKGEQYSLISHKAPAISHDERVELILDLARVCKKQNSYQLACKKFTQAGDRARALRCLLKSGDTKNIIYYASVSRNRDIYILAANYLQSLDWQSGSTDAAELTKRIVEFYTKARAHEPLAAFYDAYAQMEIDEFRDYEKALDALKESKQQLEKAKKLIDRECRIDVLESRIAIVTDFVQARKYEKSDPHKMADMCTAILSRREATTAIRIGDAYALLVEYHFKKGNAHDAFDLLQQMRQGNIALHPYLESNLLEQIHKTVGVVLLPDEKGYMPPADEGLVKEEVGEVE</sequence>
<keyword evidence="8" id="KW-0175">Coiled coil</keyword>
<dbReference type="Gene3D" id="1.25.40.470">
    <property type="match status" value="1"/>
</dbReference>
<name>A0A8J2SIX8_9STRA</name>
<dbReference type="Proteomes" id="UP000789595">
    <property type="component" value="Unassembled WGS sequence"/>
</dbReference>
<evidence type="ECO:0000256" key="1">
    <source>
        <dbReference type="ARBA" id="ARBA00004138"/>
    </source>
</evidence>
<feature type="chain" id="PRO_5035275274" description="Anaphase-promoting complex subunit 4 WD40 domain-containing protein" evidence="9">
    <location>
        <begin position="21"/>
        <end position="1541"/>
    </location>
</feature>
<gene>
    <name evidence="14" type="ORF">PECAL_4P09350</name>
</gene>
<dbReference type="GO" id="GO:0035721">
    <property type="term" value="P:intraciliary retrograde transport"/>
    <property type="evidence" value="ECO:0007669"/>
    <property type="project" value="TreeGrafter"/>
</dbReference>
<accession>A0A8J2SIX8</accession>
<evidence type="ECO:0008006" key="16">
    <source>
        <dbReference type="Google" id="ProtNLM"/>
    </source>
</evidence>
<protein>
    <recommendedName>
        <fullName evidence="16">Anaphase-promoting complex subunit 4 WD40 domain-containing protein</fullName>
    </recommendedName>
</protein>
<dbReference type="InterPro" id="IPR019775">
    <property type="entry name" value="WD40_repeat_CS"/>
</dbReference>
<comment type="caution">
    <text evidence="14">The sequence shown here is derived from an EMBL/GenBank/DDBJ whole genome shotgun (WGS) entry which is preliminary data.</text>
</comment>
<evidence type="ECO:0000256" key="2">
    <source>
        <dbReference type="ARBA" id="ARBA00022574"/>
    </source>
</evidence>
<reference evidence="14" key="1">
    <citation type="submission" date="2021-11" db="EMBL/GenBank/DDBJ databases">
        <authorList>
            <consortium name="Genoscope - CEA"/>
            <person name="William W."/>
        </authorList>
    </citation>
    <scope>NUCLEOTIDE SEQUENCE</scope>
</reference>
<dbReference type="PROSITE" id="PS50082">
    <property type="entry name" value="WD_REPEATS_2"/>
    <property type="match status" value="2"/>
</dbReference>
<dbReference type="Pfam" id="PF24760">
    <property type="entry name" value="TPR_IF140_C"/>
    <property type="match status" value="1"/>
</dbReference>
<dbReference type="InterPro" id="IPR056168">
    <property type="entry name" value="TPR_IF140/IFT172/WDR19"/>
</dbReference>
<evidence type="ECO:0000256" key="6">
    <source>
        <dbReference type="ARBA" id="ARBA00023273"/>
    </source>
</evidence>
<dbReference type="Pfam" id="PF23385">
    <property type="entry name" value="Beta-prop_IFT140_2nd"/>
    <property type="match status" value="2"/>
</dbReference>
<dbReference type="InterPro" id="IPR056155">
    <property type="entry name" value="Beta-prop_IFT140_2nd"/>
</dbReference>
<keyword evidence="15" id="KW-1185">Reference proteome</keyword>
<feature type="repeat" description="WD" evidence="7">
    <location>
        <begin position="305"/>
        <end position="336"/>
    </location>
</feature>
<dbReference type="PANTHER" id="PTHR15722:SF7">
    <property type="entry name" value="INTRAFLAGELLAR TRANSPORT PROTEIN 140 HOMOLOG"/>
    <property type="match status" value="1"/>
</dbReference>
<feature type="domain" description="IFT140 second beta-propeller" evidence="11">
    <location>
        <begin position="411"/>
        <end position="595"/>
    </location>
</feature>
<evidence type="ECO:0000313" key="15">
    <source>
        <dbReference type="Proteomes" id="UP000789595"/>
    </source>
</evidence>
<organism evidence="14 15">
    <name type="scientific">Pelagomonas calceolata</name>
    <dbReference type="NCBI Taxonomy" id="35677"/>
    <lineage>
        <taxon>Eukaryota</taxon>
        <taxon>Sar</taxon>
        <taxon>Stramenopiles</taxon>
        <taxon>Ochrophyta</taxon>
        <taxon>Pelagophyceae</taxon>
        <taxon>Pelagomonadales</taxon>
        <taxon>Pelagomonadaceae</taxon>
        <taxon>Pelagomonas</taxon>
    </lineage>
</organism>
<dbReference type="FunFam" id="1.25.40.470:FF:000015">
    <property type="entry name" value="Intraflagellar transport particle protein 140"/>
    <property type="match status" value="1"/>
</dbReference>
<keyword evidence="2 7" id="KW-0853">WD repeat</keyword>
<dbReference type="InterPro" id="IPR056154">
    <property type="entry name" value="Beta-prop_IFT140_1st"/>
</dbReference>
<keyword evidence="6" id="KW-0966">Cell projection</keyword>
<feature type="domain" description="IF140 C-terminal TPR" evidence="12">
    <location>
        <begin position="1371"/>
        <end position="1491"/>
    </location>
</feature>
<dbReference type="EMBL" id="CAKKNE010000004">
    <property type="protein sequence ID" value="CAH0373708.1"/>
    <property type="molecule type" value="Genomic_DNA"/>
</dbReference>